<dbReference type="HAMAP" id="MF_00048">
    <property type="entry name" value="UPF0102"/>
    <property type="match status" value="1"/>
</dbReference>
<proteinExistence type="inferred from homology"/>
<dbReference type="AlphaFoldDB" id="A0A1W9HYQ2"/>
<evidence type="ECO:0000313" key="4">
    <source>
        <dbReference type="Proteomes" id="UP000192872"/>
    </source>
</evidence>
<comment type="similarity">
    <text evidence="1 2">Belongs to the UPF0102 family.</text>
</comment>
<sequence length="123" mass="13792">MTNPETRRRQKAERRGRLAEWAATALLVCKGYRVLAQRARTPLGEIDLIVKRGGIIAFIEVKQRGQREAALDAVTPRQQQRIIGAAGWWLARHAAFAQEEMRFDVVSVTPLGFPRHDAGVFGS</sequence>
<dbReference type="PANTHER" id="PTHR34039:SF1">
    <property type="entry name" value="UPF0102 PROTEIN YRAN"/>
    <property type="match status" value="1"/>
</dbReference>
<comment type="caution">
    <text evidence="3">The sequence shown here is derived from an EMBL/GenBank/DDBJ whole genome shotgun (WGS) entry which is preliminary data.</text>
</comment>
<name>A0A1W9HYQ2_9HYPH</name>
<dbReference type="SUPFAM" id="SSF52980">
    <property type="entry name" value="Restriction endonuclease-like"/>
    <property type="match status" value="1"/>
</dbReference>
<dbReference type="EMBL" id="LWDL01000012">
    <property type="protein sequence ID" value="OQW52490.1"/>
    <property type="molecule type" value="Genomic_DNA"/>
</dbReference>
<dbReference type="PANTHER" id="PTHR34039">
    <property type="entry name" value="UPF0102 PROTEIN YRAN"/>
    <property type="match status" value="1"/>
</dbReference>
<dbReference type="InterPro" id="IPR003509">
    <property type="entry name" value="UPF0102_YraN-like"/>
</dbReference>
<dbReference type="STRING" id="1827387.A4S15_06495"/>
<organism evidence="3 4">
    <name type="scientific">Candidatus Raskinella chloraquaticus</name>
    <dbReference type="NCBI Taxonomy" id="1951219"/>
    <lineage>
        <taxon>Bacteria</taxon>
        <taxon>Pseudomonadati</taxon>
        <taxon>Pseudomonadota</taxon>
        <taxon>Alphaproteobacteria</taxon>
        <taxon>Hyphomicrobiales</taxon>
        <taxon>Phreatobacteraceae</taxon>
        <taxon>Candidatus Raskinella</taxon>
    </lineage>
</organism>
<dbReference type="Pfam" id="PF02021">
    <property type="entry name" value="UPF0102"/>
    <property type="match status" value="1"/>
</dbReference>
<reference evidence="3 4" key="1">
    <citation type="journal article" date="2017" name="Water Res.">
        <title>Comammox in drinking water systems.</title>
        <authorList>
            <person name="Wang Y."/>
            <person name="Ma L."/>
            <person name="Mao Y."/>
            <person name="Jiang X."/>
            <person name="Xia Y."/>
            <person name="Yu K."/>
            <person name="Li B."/>
            <person name="Zhang T."/>
        </authorList>
    </citation>
    <scope>NUCLEOTIDE SEQUENCE [LARGE SCALE GENOMIC DNA]</scope>
    <source>
        <strain evidence="3">SG_bin8</strain>
    </source>
</reference>
<dbReference type="GO" id="GO:0003676">
    <property type="term" value="F:nucleic acid binding"/>
    <property type="evidence" value="ECO:0007669"/>
    <property type="project" value="InterPro"/>
</dbReference>
<evidence type="ECO:0000313" key="3">
    <source>
        <dbReference type="EMBL" id="OQW52490.1"/>
    </source>
</evidence>
<evidence type="ECO:0000256" key="1">
    <source>
        <dbReference type="ARBA" id="ARBA00006738"/>
    </source>
</evidence>
<dbReference type="Gene3D" id="3.40.1350.10">
    <property type="match status" value="1"/>
</dbReference>
<dbReference type="InterPro" id="IPR011856">
    <property type="entry name" value="tRNA_endonuc-like_dom_sf"/>
</dbReference>
<dbReference type="RefSeq" id="WP_376801642.1">
    <property type="nucleotide sequence ID" value="NZ_DBNB01000020.1"/>
</dbReference>
<dbReference type="NCBIfam" id="TIGR00252">
    <property type="entry name" value="YraN family protein"/>
    <property type="match status" value="1"/>
</dbReference>
<dbReference type="InterPro" id="IPR011335">
    <property type="entry name" value="Restrct_endonuc-II-like"/>
</dbReference>
<protein>
    <recommendedName>
        <fullName evidence="2">UPF0102 protein A4S15_06495</fullName>
    </recommendedName>
</protein>
<accession>A0A1W9HYQ2</accession>
<dbReference type="NCBIfam" id="NF009151">
    <property type="entry name" value="PRK12497.1-5"/>
    <property type="match status" value="1"/>
</dbReference>
<gene>
    <name evidence="3" type="ORF">A4S15_06495</name>
</gene>
<dbReference type="Proteomes" id="UP000192872">
    <property type="component" value="Unassembled WGS sequence"/>
</dbReference>
<evidence type="ECO:0000256" key="2">
    <source>
        <dbReference type="HAMAP-Rule" id="MF_00048"/>
    </source>
</evidence>